<organism evidence="3 4">
    <name type="scientific">Streptantibioticus silvisoli</name>
    <dbReference type="NCBI Taxonomy" id="2705255"/>
    <lineage>
        <taxon>Bacteria</taxon>
        <taxon>Bacillati</taxon>
        <taxon>Actinomycetota</taxon>
        <taxon>Actinomycetes</taxon>
        <taxon>Kitasatosporales</taxon>
        <taxon>Streptomycetaceae</taxon>
        <taxon>Streptantibioticus</taxon>
    </lineage>
</organism>
<reference evidence="3 4" key="1">
    <citation type="submission" date="2023-05" db="EMBL/GenBank/DDBJ databases">
        <title>Streptantibioticus silvisoli sp. nov., acidotolerant actinomycetes 1 from pine litter.</title>
        <authorList>
            <person name="Swiecimska M."/>
            <person name="Golinska P."/>
            <person name="Sangal V."/>
            <person name="Wachnowicz B."/>
            <person name="Goodfellow M."/>
        </authorList>
    </citation>
    <scope>NUCLEOTIDE SEQUENCE [LARGE SCALE GENOMIC DNA]</scope>
    <source>
        <strain evidence="3 4">SL54</strain>
    </source>
</reference>
<keyword evidence="2" id="KW-1133">Transmembrane helix</keyword>
<accession>A0ABT6VWI3</accession>
<keyword evidence="4" id="KW-1185">Reference proteome</keyword>
<feature type="transmembrane region" description="Helical" evidence="2">
    <location>
        <begin position="21"/>
        <end position="39"/>
    </location>
</feature>
<keyword evidence="2" id="KW-0472">Membrane</keyword>
<dbReference type="RefSeq" id="WP_271325626.1">
    <property type="nucleotide sequence ID" value="NZ_JAAGKO020000009.1"/>
</dbReference>
<evidence type="ECO:0000313" key="4">
    <source>
        <dbReference type="Proteomes" id="UP001156398"/>
    </source>
</evidence>
<sequence>MGNVRNPVGPLPSSIYWRRRAVVACLFAIVAALVVWLALPGGPGHGGGGHTGAQGGGHSGTPLPSITPGPTTSQTGITTEPGGRTSGGSGDGGSGDGGSGDGGSGDGGSGTSGGSGSGSSDSGGTGSAAGGSDDGGAQVGSGGGSGGTGSSGTRLPTGTSVPDCASSQASLRVRSVKSSYSAGQKPQFAVTAVNSGDAACKVNFSAVGTVVTITDSAGHHVWASDDCPPGRTPYLLQVPAGGSTIDDVDWNRAVSAPQCATPSSTGTVASGTYHVKVAVPGLTTVTTSFTLGNG</sequence>
<proteinExistence type="predicted"/>
<feature type="compositionally biased region" description="Polar residues" evidence="1">
    <location>
        <begin position="154"/>
        <end position="166"/>
    </location>
</feature>
<feature type="region of interest" description="Disordered" evidence="1">
    <location>
        <begin position="47"/>
        <end position="166"/>
    </location>
</feature>
<comment type="caution">
    <text evidence="3">The sequence shown here is derived from an EMBL/GenBank/DDBJ whole genome shotgun (WGS) entry which is preliminary data.</text>
</comment>
<evidence type="ECO:0000256" key="2">
    <source>
        <dbReference type="SAM" id="Phobius"/>
    </source>
</evidence>
<gene>
    <name evidence="3" type="ORF">POF43_009045</name>
</gene>
<evidence type="ECO:0000256" key="1">
    <source>
        <dbReference type="SAM" id="MobiDB-lite"/>
    </source>
</evidence>
<dbReference type="EMBL" id="JAAGKO020000009">
    <property type="protein sequence ID" value="MDI5962851.1"/>
    <property type="molecule type" value="Genomic_DNA"/>
</dbReference>
<evidence type="ECO:0008006" key="5">
    <source>
        <dbReference type="Google" id="ProtNLM"/>
    </source>
</evidence>
<feature type="compositionally biased region" description="Polar residues" evidence="1">
    <location>
        <begin position="62"/>
        <end position="78"/>
    </location>
</feature>
<name>A0ABT6VWI3_9ACTN</name>
<protein>
    <recommendedName>
        <fullName evidence="5">DUF4232 domain-containing protein</fullName>
    </recommendedName>
</protein>
<keyword evidence="2" id="KW-0812">Transmembrane</keyword>
<evidence type="ECO:0000313" key="3">
    <source>
        <dbReference type="EMBL" id="MDI5962851.1"/>
    </source>
</evidence>
<feature type="compositionally biased region" description="Gly residues" evidence="1">
    <location>
        <begin position="47"/>
        <end position="59"/>
    </location>
</feature>
<dbReference type="Proteomes" id="UP001156398">
    <property type="component" value="Unassembled WGS sequence"/>
</dbReference>
<feature type="compositionally biased region" description="Gly residues" evidence="1">
    <location>
        <begin position="84"/>
        <end position="150"/>
    </location>
</feature>